<accession>S8A6L8</accession>
<protein>
    <submittedName>
        <fullName evidence="3">Uncharacterized protein</fullName>
    </submittedName>
</protein>
<dbReference type="EMBL" id="AQGS01000546">
    <property type="protein sequence ID" value="EPS38479.1"/>
    <property type="molecule type" value="Genomic_DNA"/>
</dbReference>
<reference evidence="3 4" key="1">
    <citation type="journal article" date="2013" name="PLoS Genet.">
        <title>Genomic mechanisms accounting for the adaptation to parasitism in nematode-trapping fungi.</title>
        <authorList>
            <person name="Meerupati T."/>
            <person name="Andersson K.M."/>
            <person name="Friman E."/>
            <person name="Kumar D."/>
            <person name="Tunlid A."/>
            <person name="Ahren D."/>
        </authorList>
    </citation>
    <scope>NUCLEOTIDE SEQUENCE [LARGE SCALE GENOMIC DNA]</scope>
    <source>
        <strain evidence="3 4">CBS 200.50</strain>
    </source>
</reference>
<evidence type="ECO:0000313" key="4">
    <source>
        <dbReference type="Proteomes" id="UP000015100"/>
    </source>
</evidence>
<dbReference type="Proteomes" id="UP000015100">
    <property type="component" value="Unassembled WGS sequence"/>
</dbReference>
<gene>
    <name evidence="3" type="ORF">H072_7766</name>
</gene>
<evidence type="ECO:0000256" key="1">
    <source>
        <dbReference type="SAM" id="MobiDB-lite"/>
    </source>
</evidence>
<feature type="chain" id="PRO_5004547771" evidence="2">
    <location>
        <begin position="19"/>
        <end position="290"/>
    </location>
</feature>
<dbReference type="HOGENOM" id="CLU_983610_0_0_1"/>
<proteinExistence type="predicted"/>
<feature type="signal peptide" evidence="2">
    <location>
        <begin position="1"/>
        <end position="18"/>
    </location>
</feature>
<dbReference type="AlphaFoldDB" id="S8A6L8"/>
<evidence type="ECO:0000256" key="2">
    <source>
        <dbReference type="SAM" id="SignalP"/>
    </source>
</evidence>
<keyword evidence="2" id="KW-0732">Signal</keyword>
<name>S8A6L8_DACHA</name>
<dbReference type="OMA" id="HERWHND"/>
<reference evidence="4" key="2">
    <citation type="submission" date="2013-04" db="EMBL/GenBank/DDBJ databases">
        <title>Genomic mechanisms accounting for the adaptation to parasitism in nematode-trapping fungi.</title>
        <authorList>
            <person name="Ahren D.G."/>
        </authorList>
    </citation>
    <scope>NUCLEOTIDE SEQUENCE [LARGE SCALE GENOMIC DNA]</scope>
    <source>
        <strain evidence="4">CBS 200.50</strain>
    </source>
</reference>
<keyword evidence="4" id="KW-1185">Reference proteome</keyword>
<organism evidence="3 4">
    <name type="scientific">Dactylellina haptotyla (strain CBS 200.50)</name>
    <name type="common">Nematode-trapping fungus</name>
    <name type="synonym">Monacrosporium haptotylum</name>
    <dbReference type="NCBI Taxonomy" id="1284197"/>
    <lineage>
        <taxon>Eukaryota</taxon>
        <taxon>Fungi</taxon>
        <taxon>Dikarya</taxon>
        <taxon>Ascomycota</taxon>
        <taxon>Pezizomycotina</taxon>
        <taxon>Orbiliomycetes</taxon>
        <taxon>Orbiliales</taxon>
        <taxon>Orbiliaceae</taxon>
        <taxon>Dactylellina</taxon>
    </lineage>
</organism>
<comment type="caution">
    <text evidence="3">The sequence shown here is derived from an EMBL/GenBank/DDBJ whole genome shotgun (WGS) entry which is preliminary data.</text>
</comment>
<evidence type="ECO:0000313" key="3">
    <source>
        <dbReference type="EMBL" id="EPS38479.1"/>
    </source>
</evidence>
<feature type="region of interest" description="Disordered" evidence="1">
    <location>
        <begin position="264"/>
        <end position="290"/>
    </location>
</feature>
<sequence>MFVSSVFVFWALTLGVRGVAIPEPEVVEEIGNFMQITKRTNELGHETLELGLHRRHPAMQETSLEKRDFKVLEPLDPVHNKDDETELRQFGEEFVTQCATTNNVMCVPEEMYGAAEALLDRKGSYEFVTGWSGAGMVSIGNAPNEPKKYAKCTPIQCAAATGRAKVELCSAPNKPFTTGYSMDRQLIARALALMIKWCQWEAKNNAVTEFVFYPKDIRFENMRVVGSFDDCSTWTKDICSSVDDKSKSQCLALKSLWGVPWTTPQPTKTTPARRKRQENKLHSAKVIEGI</sequence>
<dbReference type="OrthoDB" id="5388416at2759"/>